<evidence type="ECO:0000313" key="2">
    <source>
        <dbReference type="Proteomes" id="UP000268059"/>
    </source>
</evidence>
<reference evidence="1 2" key="1">
    <citation type="submission" date="2018-11" db="EMBL/GenBank/DDBJ databases">
        <title>Novel Erysipelotrichaceae bacterium isolated from small intestine of a swine.</title>
        <authorList>
            <person name="Kim J.S."/>
            <person name="Choe H."/>
            <person name="Lee Y.R."/>
            <person name="Kim K.M."/>
            <person name="Park D.S."/>
        </authorList>
    </citation>
    <scope>NUCLEOTIDE SEQUENCE [LARGE SCALE GENOMIC DNA]</scope>
    <source>
        <strain evidence="1 2">SG0102</strain>
    </source>
</reference>
<dbReference type="Proteomes" id="UP000268059">
    <property type="component" value="Chromosome"/>
</dbReference>
<organism evidence="1 2">
    <name type="scientific">Intestinibaculum porci</name>
    <dbReference type="NCBI Taxonomy" id="2487118"/>
    <lineage>
        <taxon>Bacteria</taxon>
        <taxon>Bacillati</taxon>
        <taxon>Bacillota</taxon>
        <taxon>Erysipelotrichia</taxon>
        <taxon>Erysipelotrichales</taxon>
        <taxon>Erysipelotrichaceae</taxon>
        <taxon>Intestinibaculum</taxon>
    </lineage>
</organism>
<dbReference type="AlphaFoldDB" id="A0A3G9J7Q0"/>
<accession>A0A3G9J7Q0</accession>
<dbReference type="EMBL" id="AP019309">
    <property type="protein sequence ID" value="BBH26592.1"/>
    <property type="molecule type" value="Genomic_DNA"/>
</dbReference>
<dbReference type="InParanoid" id="A0A3G9J7Q0"/>
<gene>
    <name evidence="1" type="ORF">SG0102_15260</name>
</gene>
<protein>
    <submittedName>
        <fullName evidence="1">Uncharacterized protein</fullName>
    </submittedName>
</protein>
<evidence type="ECO:0000313" key="1">
    <source>
        <dbReference type="EMBL" id="BBH26592.1"/>
    </source>
</evidence>
<name>A0A3G9J7Q0_9FIRM</name>
<dbReference type="KEGG" id="ebm:SG0102_15260"/>
<sequence>MSWLNAYTHLEDFLADLMNAECKLSINKINSITMMIGTLASCVPDLKLNTTSLIKSATLYDFYKHFVGEAQLQYYLSLAYSHKNHWETGITANDASLKYCDHCDSGYFKTVNQIPGISCCLECSRPLKSVDLSANGMLIEHHGFTDEPDIELSKLLADIYSSVYTFDFRSIKHLLYNKYCEVLEEYHYKGNGYNQFVDYLRKKGMDRFTSLKYPDAYFTNYMDVPFETAEQITDVISLIRLLFGNYDHFIASSEEFIKTDSKIIAPGSDFGLYGTVIEQNNDLLKVIYPCGASTLKCFGTLNYATCSCSKCRPFKNMYMKRIIRK</sequence>
<keyword evidence="2" id="KW-1185">Reference proteome</keyword>
<proteinExistence type="predicted"/>